<comment type="caution">
    <text evidence="1">The sequence shown here is derived from an EMBL/GenBank/DDBJ whole genome shotgun (WGS) entry which is preliminary data.</text>
</comment>
<organism evidence="1 2">
    <name type="scientific">Rhizocola hellebori</name>
    <dbReference type="NCBI Taxonomy" id="1392758"/>
    <lineage>
        <taxon>Bacteria</taxon>
        <taxon>Bacillati</taxon>
        <taxon>Actinomycetota</taxon>
        <taxon>Actinomycetes</taxon>
        <taxon>Micromonosporales</taxon>
        <taxon>Micromonosporaceae</taxon>
        <taxon>Rhizocola</taxon>
    </lineage>
</organism>
<reference evidence="1" key="1">
    <citation type="submission" date="2021-01" db="EMBL/GenBank/DDBJ databases">
        <title>Whole genome shotgun sequence of Rhizocola hellebori NBRC 109834.</title>
        <authorList>
            <person name="Komaki H."/>
            <person name="Tamura T."/>
        </authorList>
    </citation>
    <scope>NUCLEOTIDE SEQUENCE</scope>
    <source>
        <strain evidence="1">NBRC 109834</strain>
    </source>
</reference>
<gene>
    <name evidence="1" type="ORF">Rhe02_50380</name>
</gene>
<accession>A0A8J3VIE3</accession>
<dbReference type="Proteomes" id="UP000612899">
    <property type="component" value="Unassembled WGS sequence"/>
</dbReference>
<evidence type="ECO:0000313" key="2">
    <source>
        <dbReference type="Proteomes" id="UP000612899"/>
    </source>
</evidence>
<sequence length="159" mass="17385">MTGWLAAVSLKDRNADQVTEALIEAVLGWAVAQRWRVYRGARSVVPLSYADRHSTVDVGVARDLAAPIVVEVDRSDRKRTVEKLVAEAAAGRVALWVRWGAGPFLVPPDPVRLVPYPTVARKASHGVRLYSSPGEQRQAPEHSGVDLTQAQQNELFGPL</sequence>
<proteinExistence type="predicted"/>
<dbReference type="AlphaFoldDB" id="A0A8J3VIE3"/>
<dbReference type="EMBL" id="BONY01000032">
    <property type="protein sequence ID" value="GIH06971.1"/>
    <property type="molecule type" value="Genomic_DNA"/>
</dbReference>
<evidence type="ECO:0000313" key="1">
    <source>
        <dbReference type="EMBL" id="GIH06971.1"/>
    </source>
</evidence>
<keyword evidence="2" id="KW-1185">Reference proteome</keyword>
<name>A0A8J3VIE3_9ACTN</name>
<protein>
    <submittedName>
        <fullName evidence="1">Uncharacterized protein</fullName>
    </submittedName>
</protein>